<dbReference type="AlphaFoldDB" id="A0A6J6S423"/>
<keyword evidence="2" id="KW-0812">Transmembrane</keyword>
<accession>A0A6J6S423</accession>
<evidence type="ECO:0000256" key="1">
    <source>
        <dbReference type="SAM" id="MobiDB-lite"/>
    </source>
</evidence>
<keyword evidence="2" id="KW-0472">Membrane</keyword>
<name>A0A6J6S423_9ZZZZ</name>
<organism evidence="3">
    <name type="scientific">freshwater metagenome</name>
    <dbReference type="NCBI Taxonomy" id="449393"/>
    <lineage>
        <taxon>unclassified sequences</taxon>
        <taxon>metagenomes</taxon>
        <taxon>ecological metagenomes</taxon>
    </lineage>
</organism>
<dbReference type="EMBL" id="CAFBPS010000120">
    <property type="protein sequence ID" value="CAB5034625.1"/>
    <property type="molecule type" value="Genomic_DNA"/>
</dbReference>
<sequence>MTTLKQRRRRQTWVAFGAGVLVLALLPVSVVVAWRAIRDSKAAQEVVALPSRELPTTPTAILAVTDEQNFLTSLSIVALTPDGAGGTVMIMPVGLMLPGQPAGEPKRLADVYGSDGVEALKAAVESVTNSQIDLIAVNGVDATAELIARAGTTTPTYAADVTDTEADATRIVATAGANELTPIQAAQVLASRDVAQIESARVPNVKATWDAIVASIGAGVIGAVPAAVIADVGAQTPTDMPTFMSALFSGPIKVWQFGFERITDAEQNPQDIDVYGFNAGELVMVMASVAPSAMVAVFPTLSVQIDSPFADIAVTQDATFRMLYMGTNVILVRQITSTPPPITVIKYSDEMDRAMAEPLTTMFGEIVFEKATERVEGIDVQVILGDSFVNFLATGAKPDPNVNPEDLAANATDAPTTETTP</sequence>
<evidence type="ECO:0000313" key="3">
    <source>
        <dbReference type="EMBL" id="CAB4729425.1"/>
    </source>
</evidence>
<proteinExistence type="predicted"/>
<evidence type="ECO:0000313" key="5">
    <source>
        <dbReference type="EMBL" id="CAB5034625.1"/>
    </source>
</evidence>
<feature type="transmembrane region" description="Helical" evidence="2">
    <location>
        <begin position="12"/>
        <end position="34"/>
    </location>
</feature>
<evidence type="ECO:0000313" key="4">
    <source>
        <dbReference type="EMBL" id="CAB4881777.1"/>
    </source>
</evidence>
<dbReference type="EMBL" id="CAEZYH010000093">
    <property type="protein sequence ID" value="CAB4729425.1"/>
    <property type="molecule type" value="Genomic_DNA"/>
</dbReference>
<reference evidence="3" key="1">
    <citation type="submission" date="2020-05" db="EMBL/GenBank/DDBJ databases">
        <authorList>
            <person name="Chiriac C."/>
            <person name="Salcher M."/>
            <person name="Ghai R."/>
            <person name="Kavagutti S V."/>
        </authorList>
    </citation>
    <scope>NUCLEOTIDE SEQUENCE</scope>
</reference>
<protein>
    <submittedName>
        <fullName evidence="3">Unannotated protein</fullName>
    </submittedName>
</protein>
<dbReference type="EMBL" id="CAFBLJ010000135">
    <property type="protein sequence ID" value="CAB4881777.1"/>
    <property type="molecule type" value="Genomic_DNA"/>
</dbReference>
<gene>
    <name evidence="3" type="ORF">UFOPK2658_01593</name>
    <name evidence="4" type="ORF">UFOPK3304_01715</name>
    <name evidence="5" type="ORF">UFOPK4134_01364</name>
</gene>
<feature type="region of interest" description="Disordered" evidence="1">
    <location>
        <begin position="400"/>
        <end position="421"/>
    </location>
</feature>
<evidence type="ECO:0000256" key="2">
    <source>
        <dbReference type="SAM" id="Phobius"/>
    </source>
</evidence>
<keyword evidence="2" id="KW-1133">Transmembrane helix</keyword>